<dbReference type="PANTHER" id="PTHR12149:SF8">
    <property type="entry name" value="PROTEIN-RIBULOSAMINE 3-KINASE"/>
    <property type="match status" value="1"/>
</dbReference>
<dbReference type="VEuPathDB" id="FungiDB:F9C07_1507406"/>
<evidence type="ECO:0000256" key="1">
    <source>
        <dbReference type="ARBA" id="ARBA00011961"/>
    </source>
</evidence>
<comment type="catalytic activity">
    <reaction evidence="2">
        <text>N(6)-D-ribulosyl-L-lysyl-[protein] + ATP = N(6)-(3-O-phospho-D-ribulosyl)-L-lysyl-[protein] + ADP + H(+)</text>
        <dbReference type="Rhea" id="RHEA:48432"/>
        <dbReference type="Rhea" id="RHEA-COMP:12103"/>
        <dbReference type="Rhea" id="RHEA-COMP:12104"/>
        <dbReference type="ChEBI" id="CHEBI:15378"/>
        <dbReference type="ChEBI" id="CHEBI:30616"/>
        <dbReference type="ChEBI" id="CHEBI:90418"/>
        <dbReference type="ChEBI" id="CHEBI:90420"/>
        <dbReference type="ChEBI" id="CHEBI:456216"/>
        <dbReference type="EC" id="2.7.1.172"/>
    </reaction>
    <physiologicalReaction direction="left-to-right" evidence="2">
        <dbReference type="Rhea" id="RHEA:48433"/>
    </physiologicalReaction>
</comment>
<name>A0A7U2MTQ1_ASPFN</name>
<dbReference type="EC" id="2.7.1.172" evidence="1"/>
<evidence type="ECO:0000313" key="4">
    <source>
        <dbReference type="Proteomes" id="UP000596276"/>
    </source>
</evidence>
<dbReference type="VEuPathDB" id="FungiDB:AFLA_002053"/>
<sequence length="345" mass="39318">MASTLLTSAQDIFRKDDSFAGFKDIVAEFPPGSRLISARPLGISTWTNTTRLSVEHPDGKEKVYFLKCAQSEDGRVLVQGEFNSMSEIYATAPGFVPKPYTWGTCYLDDTEAYFFISEFIDFSNKCLANRKVWVPCYDLLRKNSPKRSMGEKLDGFLFQAVGACSESRCEDEWPWGYFEILARRCVEAVVPRLIGVLGRDGRKVKPCLIHGDLWEGNTGTSLETGDIYVFDSAAFYAHNEMETGNWRCHYNNLRDPLYTQTYLSLIPPSDPRDIWDDRNCLYSVYYTVIYSVNHRCQGTAVRQTAYDDLYDLINQYAPFGEGAGPPPLALNERVELPRERDHTRV</sequence>
<evidence type="ECO:0000256" key="2">
    <source>
        <dbReference type="ARBA" id="ARBA00048655"/>
    </source>
</evidence>
<dbReference type="AlphaFoldDB" id="A0A7U2MTQ1"/>
<gene>
    <name evidence="3" type="ORF">F9C07_1507406</name>
</gene>
<dbReference type="Pfam" id="PF03881">
    <property type="entry name" value="Fructosamin_kin"/>
    <property type="match status" value="1"/>
</dbReference>
<proteinExistence type="predicted"/>
<evidence type="ECO:0000313" key="3">
    <source>
        <dbReference type="EMBL" id="QRD89691.1"/>
    </source>
</evidence>
<dbReference type="Proteomes" id="UP000596276">
    <property type="component" value="Chromosome 4"/>
</dbReference>
<dbReference type="GO" id="GO:0102193">
    <property type="term" value="F:protein-ribulosamine 3-kinase activity"/>
    <property type="evidence" value="ECO:0007669"/>
    <property type="project" value="UniProtKB-EC"/>
</dbReference>
<protein>
    <recommendedName>
        <fullName evidence="1">protein-ribulosamine 3-kinase</fullName>
        <ecNumber evidence="1">2.7.1.172</ecNumber>
    </recommendedName>
</protein>
<dbReference type="EMBL" id="CP044618">
    <property type="protein sequence ID" value="QRD89691.1"/>
    <property type="molecule type" value="Genomic_DNA"/>
</dbReference>
<dbReference type="InterPro" id="IPR011009">
    <property type="entry name" value="Kinase-like_dom_sf"/>
</dbReference>
<dbReference type="InterPro" id="IPR016477">
    <property type="entry name" value="Fructo-/Ketosamine-3-kinase"/>
</dbReference>
<keyword evidence="4" id="KW-1185">Reference proteome</keyword>
<reference evidence="4" key="1">
    <citation type="journal article" date="2021" name="G3 (Bethesda)">
        <title>Chromosome assembled and annotated genome sequence of Aspergillus flavus NRRL 3357.</title>
        <authorList>
            <person name="Skerker J.M."/>
            <person name="Pianalto K.M."/>
            <person name="Mondo S.J."/>
            <person name="Yang K."/>
            <person name="Arkin A.P."/>
            <person name="Keller N.P."/>
            <person name="Grigoriev I.V."/>
            <person name="Louise Glass N.L."/>
        </authorList>
    </citation>
    <scope>NUCLEOTIDE SEQUENCE [LARGE SCALE GENOMIC DNA]</scope>
    <source>
        <strain evidence="4">ATCC 200026 / FGSC A1120 / IAM 13836 / NRRL 3357 / JCM 12722 / SRRC 167</strain>
    </source>
</reference>
<organism evidence="3 4">
    <name type="scientific">Aspergillus flavus (strain ATCC 200026 / FGSC A1120 / IAM 13836 / NRRL 3357 / JCM 12722 / SRRC 167)</name>
    <dbReference type="NCBI Taxonomy" id="332952"/>
    <lineage>
        <taxon>Eukaryota</taxon>
        <taxon>Fungi</taxon>
        <taxon>Dikarya</taxon>
        <taxon>Ascomycota</taxon>
        <taxon>Pezizomycotina</taxon>
        <taxon>Eurotiomycetes</taxon>
        <taxon>Eurotiomycetidae</taxon>
        <taxon>Eurotiales</taxon>
        <taxon>Aspergillaceae</taxon>
        <taxon>Aspergillus</taxon>
        <taxon>Aspergillus subgen. Circumdati</taxon>
    </lineage>
</organism>
<dbReference type="SUPFAM" id="SSF56112">
    <property type="entry name" value="Protein kinase-like (PK-like)"/>
    <property type="match status" value="1"/>
</dbReference>
<dbReference type="Gene3D" id="3.90.1200.10">
    <property type="match status" value="1"/>
</dbReference>
<accession>A0A7U2MTQ1</accession>
<dbReference type="PANTHER" id="PTHR12149">
    <property type="entry name" value="FRUCTOSAMINE 3 KINASE-RELATED PROTEIN"/>
    <property type="match status" value="1"/>
</dbReference>